<comment type="catalytic activity">
    <reaction evidence="8">
        <text>2-C-methyl-D-erythritol 4-phosphate + NADP(+) = 1-deoxy-D-xylulose 5-phosphate + NADPH + H(+)</text>
        <dbReference type="Rhea" id="RHEA:13717"/>
        <dbReference type="ChEBI" id="CHEBI:15378"/>
        <dbReference type="ChEBI" id="CHEBI:57783"/>
        <dbReference type="ChEBI" id="CHEBI:57792"/>
        <dbReference type="ChEBI" id="CHEBI:58262"/>
        <dbReference type="ChEBI" id="CHEBI:58349"/>
        <dbReference type="EC" id="1.1.1.267"/>
    </reaction>
    <physiologicalReaction direction="right-to-left" evidence="8">
        <dbReference type="Rhea" id="RHEA:13719"/>
    </physiologicalReaction>
</comment>
<evidence type="ECO:0000256" key="1">
    <source>
        <dbReference type="ARBA" id="ARBA00005094"/>
    </source>
</evidence>
<dbReference type="InterPro" id="IPR026877">
    <property type="entry name" value="DXPR_C"/>
</dbReference>
<comment type="pathway">
    <text evidence="1 9">Isoprenoid biosynthesis; isopentenyl diphosphate biosynthesis via DXP pathway; isopentenyl diphosphate from 1-deoxy-D-xylulose 5-phosphate: step 1/6.</text>
</comment>
<keyword evidence="6 9" id="KW-0464">Manganese</keyword>
<evidence type="ECO:0000256" key="8">
    <source>
        <dbReference type="ARBA" id="ARBA00048543"/>
    </source>
</evidence>
<evidence type="ECO:0000256" key="3">
    <source>
        <dbReference type="ARBA" id="ARBA00022723"/>
    </source>
</evidence>
<dbReference type="InterPro" id="IPR013644">
    <property type="entry name" value="DXP_reductoisomerase_C"/>
</dbReference>
<feature type="binding site" evidence="9">
    <location>
        <position position="33"/>
    </location>
    <ligand>
        <name>NADPH</name>
        <dbReference type="ChEBI" id="CHEBI:57783"/>
    </ligand>
</feature>
<dbReference type="GO" id="GO:0030145">
    <property type="term" value="F:manganese ion binding"/>
    <property type="evidence" value="ECO:0007669"/>
    <property type="project" value="TreeGrafter"/>
</dbReference>
<comment type="cofactor">
    <cofactor evidence="9">
        <name>Mg(2+)</name>
        <dbReference type="ChEBI" id="CHEBI:18420"/>
    </cofactor>
    <cofactor evidence="9">
        <name>Mn(2+)</name>
        <dbReference type="ChEBI" id="CHEBI:29035"/>
    </cofactor>
</comment>
<feature type="binding site" evidence="9">
    <location>
        <position position="168"/>
    </location>
    <ligand>
        <name>1-deoxy-D-xylulose 5-phosphate</name>
        <dbReference type="ChEBI" id="CHEBI:57792"/>
    </ligand>
</feature>
<dbReference type="Gene3D" id="3.40.50.720">
    <property type="entry name" value="NAD(P)-binding Rossmann-like Domain"/>
    <property type="match status" value="1"/>
</dbReference>
<evidence type="ECO:0000313" key="13">
    <source>
        <dbReference type="EMBL" id="RNJ49323.1"/>
    </source>
</evidence>
<dbReference type="SUPFAM" id="SSF51735">
    <property type="entry name" value="NAD(P)-binding Rossmann-fold domains"/>
    <property type="match status" value="1"/>
</dbReference>
<evidence type="ECO:0000256" key="4">
    <source>
        <dbReference type="ARBA" id="ARBA00022857"/>
    </source>
</evidence>
<dbReference type="GO" id="GO:0030604">
    <property type="term" value="F:1-deoxy-D-xylulose-5-phosphate reductoisomerase activity"/>
    <property type="evidence" value="ECO:0007669"/>
    <property type="project" value="UniProtKB-UniRule"/>
</dbReference>
<feature type="binding site" evidence="9">
    <location>
        <position position="142"/>
    </location>
    <ligand>
        <name>1-deoxy-D-xylulose 5-phosphate</name>
        <dbReference type="ChEBI" id="CHEBI:57792"/>
    </ligand>
</feature>
<dbReference type="InterPro" id="IPR036169">
    <property type="entry name" value="DXPR_C_sf"/>
</dbReference>
<dbReference type="NCBIfam" id="TIGR00243">
    <property type="entry name" value="Dxr"/>
    <property type="match status" value="1"/>
</dbReference>
<feature type="binding site" evidence="9">
    <location>
        <position position="222"/>
    </location>
    <ligand>
        <name>NADPH</name>
        <dbReference type="ChEBI" id="CHEBI:57783"/>
    </ligand>
</feature>
<feature type="domain" description="DXP reductoisomerase C-terminal" evidence="12">
    <location>
        <begin position="279"/>
        <end position="398"/>
    </location>
</feature>
<feature type="binding site" evidence="9">
    <location>
        <position position="216"/>
    </location>
    <ligand>
        <name>1-deoxy-D-xylulose 5-phosphate</name>
        <dbReference type="ChEBI" id="CHEBI:57792"/>
    </ligand>
</feature>
<feature type="binding site" evidence="9">
    <location>
        <position position="169"/>
    </location>
    <ligand>
        <name>1-deoxy-D-xylulose 5-phosphate</name>
        <dbReference type="ChEBI" id="CHEBI:57792"/>
    </ligand>
</feature>
<feature type="binding site" evidence="9">
    <location>
        <position position="31"/>
    </location>
    <ligand>
        <name>NADPH</name>
        <dbReference type="ChEBI" id="CHEBI:57783"/>
    </ligand>
</feature>
<dbReference type="Pfam" id="PF02670">
    <property type="entry name" value="DXP_reductoisom"/>
    <property type="match status" value="1"/>
</dbReference>
<dbReference type="SUPFAM" id="SSF55347">
    <property type="entry name" value="Glyceraldehyde-3-phosphate dehydrogenase-like, C-terminal domain"/>
    <property type="match status" value="1"/>
</dbReference>
<keyword evidence="13" id="KW-0413">Isomerase</keyword>
<dbReference type="InterPro" id="IPR013512">
    <property type="entry name" value="DXP_reductoisomerase_N"/>
</dbReference>
<evidence type="ECO:0000256" key="5">
    <source>
        <dbReference type="ARBA" id="ARBA00023002"/>
    </source>
</evidence>
<dbReference type="EMBL" id="QWDD01000001">
    <property type="protein sequence ID" value="RNJ49323.1"/>
    <property type="molecule type" value="Genomic_DNA"/>
</dbReference>
<evidence type="ECO:0000256" key="7">
    <source>
        <dbReference type="ARBA" id="ARBA00023229"/>
    </source>
</evidence>
<dbReference type="Pfam" id="PF08436">
    <property type="entry name" value="DXP_redisom_C"/>
    <property type="match status" value="1"/>
</dbReference>
<evidence type="ECO:0000259" key="10">
    <source>
        <dbReference type="Pfam" id="PF02670"/>
    </source>
</evidence>
<evidence type="ECO:0000256" key="9">
    <source>
        <dbReference type="HAMAP-Rule" id="MF_00183"/>
    </source>
</evidence>
<feature type="binding site" evidence="9">
    <location>
        <position position="229"/>
    </location>
    <ligand>
        <name>1-deoxy-D-xylulose 5-phosphate</name>
        <dbReference type="ChEBI" id="CHEBI:57792"/>
    </ligand>
</feature>
<feature type="binding site" evidence="9">
    <location>
        <position position="235"/>
    </location>
    <ligand>
        <name>1-deoxy-D-xylulose 5-phosphate</name>
        <dbReference type="ChEBI" id="CHEBI:57792"/>
    </ligand>
</feature>
<feature type="binding site" evidence="9">
    <location>
        <position position="143"/>
    </location>
    <ligand>
        <name>NADPH</name>
        <dbReference type="ChEBI" id="CHEBI:57783"/>
    </ligand>
</feature>
<dbReference type="OrthoDB" id="9806546at2"/>
<dbReference type="PIRSF" id="PIRSF006205">
    <property type="entry name" value="Dxp_reductismrs"/>
    <property type="match status" value="1"/>
</dbReference>
<keyword evidence="5 9" id="KW-0560">Oxidoreductase</keyword>
<dbReference type="Gene3D" id="1.10.1740.10">
    <property type="match status" value="1"/>
</dbReference>
<feature type="domain" description="1-deoxy-D-xylulose 5-phosphate reductoisomerase N-terminal" evidence="10">
    <location>
        <begin position="24"/>
        <end position="149"/>
    </location>
</feature>
<comment type="caution">
    <text evidence="9">Lacks conserved residue(s) required for the propagation of feature annotation.</text>
</comment>
<dbReference type="InterPro" id="IPR003821">
    <property type="entry name" value="DXP_reductoisomerase"/>
</dbReference>
<keyword evidence="7 9" id="KW-0414">Isoprene biosynthesis</keyword>
<dbReference type="GO" id="GO:0016853">
    <property type="term" value="F:isomerase activity"/>
    <property type="evidence" value="ECO:0007669"/>
    <property type="project" value="UniProtKB-KW"/>
</dbReference>
<feature type="binding site" evidence="9">
    <location>
        <position position="167"/>
    </location>
    <ligand>
        <name>Mn(2+)</name>
        <dbReference type="ChEBI" id="CHEBI:29035"/>
    </ligand>
</feature>
<keyword evidence="4 9" id="KW-0521">NADP</keyword>
<dbReference type="FunFam" id="3.40.50.720:FF:000045">
    <property type="entry name" value="1-deoxy-D-xylulose 5-phosphate reductoisomerase"/>
    <property type="match status" value="1"/>
</dbReference>
<keyword evidence="9" id="KW-0460">Magnesium</keyword>
<feature type="binding site" evidence="9">
    <location>
        <position position="32"/>
    </location>
    <ligand>
        <name>NADPH</name>
        <dbReference type="ChEBI" id="CHEBI:57783"/>
    </ligand>
</feature>
<feature type="domain" description="1-deoxy-D-xylulose 5-phosphate reductoisomerase C-terminal" evidence="11">
    <location>
        <begin position="163"/>
        <end position="246"/>
    </location>
</feature>
<feature type="binding site" evidence="9">
    <location>
        <position position="169"/>
    </location>
    <ligand>
        <name>Mn(2+)</name>
        <dbReference type="ChEBI" id="CHEBI:29035"/>
    </ligand>
</feature>
<dbReference type="PANTHER" id="PTHR30525:SF0">
    <property type="entry name" value="1-DEOXY-D-XYLULOSE 5-PHOSPHATE REDUCTOISOMERASE, CHLOROPLASTIC"/>
    <property type="match status" value="1"/>
</dbReference>
<name>A0A3M9XM29_9HYPH</name>
<feature type="binding site" evidence="9">
    <location>
        <position position="234"/>
    </location>
    <ligand>
        <name>1-deoxy-D-xylulose 5-phosphate</name>
        <dbReference type="ChEBI" id="CHEBI:57792"/>
    </ligand>
</feature>
<evidence type="ECO:0000259" key="12">
    <source>
        <dbReference type="Pfam" id="PF13288"/>
    </source>
</evidence>
<organism evidence="13 14">
    <name type="scientific">Methylocystis hirsuta</name>
    <dbReference type="NCBI Taxonomy" id="369798"/>
    <lineage>
        <taxon>Bacteria</taxon>
        <taxon>Pseudomonadati</taxon>
        <taxon>Pseudomonadota</taxon>
        <taxon>Alphaproteobacteria</taxon>
        <taxon>Hyphomicrobiales</taxon>
        <taxon>Methylocystaceae</taxon>
        <taxon>Methylocystis</taxon>
    </lineage>
</organism>
<keyword evidence="14" id="KW-1185">Reference proteome</keyword>
<feature type="binding site" evidence="9">
    <location>
        <position position="238"/>
    </location>
    <ligand>
        <name>Mn(2+)</name>
        <dbReference type="ChEBI" id="CHEBI:29035"/>
    </ligand>
</feature>
<dbReference type="GO" id="GO:0070402">
    <property type="term" value="F:NADPH binding"/>
    <property type="evidence" value="ECO:0007669"/>
    <property type="project" value="InterPro"/>
</dbReference>
<comment type="similarity">
    <text evidence="2 9">Belongs to the DXR family.</text>
</comment>
<reference evidence="13 14" key="1">
    <citation type="submission" date="2018-08" db="EMBL/GenBank/DDBJ databases">
        <title>Genome sequence of Methylocystis hirsuta CSC1, a methanotroph able to accumulate PHAs.</title>
        <authorList>
            <person name="Bordel S."/>
            <person name="Rodriguez E."/>
            <person name="Gancedo J."/>
            <person name="Munoz R."/>
        </authorList>
    </citation>
    <scope>NUCLEOTIDE SEQUENCE [LARGE SCALE GENOMIC DNA]</scope>
    <source>
        <strain evidence="13 14">CSC1</strain>
    </source>
</reference>
<protein>
    <recommendedName>
        <fullName evidence="9">1-deoxy-D-xylulose 5-phosphate reductoisomerase</fullName>
        <shortName evidence="9">DXP reductoisomerase</shortName>
        <ecNumber evidence="9">1.1.1.267</ecNumber>
    </recommendedName>
    <alternativeName>
        <fullName evidence="9">1-deoxyxylulose-5-phosphate reductoisomerase</fullName>
    </alternativeName>
    <alternativeName>
        <fullName evidence="9">2-C-methyl-D-erythritol 4-phosphate synthase</fullName>
    </alternativeName>
</protein>
<dbReference type="HAMAP" id="MF_00183">
    <property type="entry name" value="DXP_reductoisom"/>
    <property type="match status" value="1"/>
</dbReference>
<feature type="binding site" evidence="9">
    <location>
        <position position="238"/>
    </location>
    <ligand>
        <name>1-deoxy-D-xylulose 5-phosphate</name>
        <dbReference type="ChEBI" id="CHEBI:57792"/>
    </ligand>
</feature>
<feature type="binding site" evidence="9">
    <location>
        <position position="193"/>
    </location>
    <ligand>
        <name>1-deoxy-D-xylulose 5-phosphate</name>
        <dbReference type="ChEBI" id="CHEBI:57792"/>
    </ligand>
</feature>
<comment type="function">
    <text evidence="9">Catalyzes the NADPH-dependent rearrangement and reduction of 1-deoxy-D-xylulose-5-phosphate (DXP) to 2-C-methyl-D-erythritol 4-phosphate (MEP).</text>
</comment>
<sequence length="415" mass="43545">MALANGQFHAHAPAQPPAPVPRRIVLLGATGSIGRSTVDLLERDPEGFSVSAVAGGRDVEALARVARAVRAEFAAIRDESAYAALKAALAGTNIQVAAGREAIIEAALRDADLVVSAIVGAAGVEPTYAALAAGRDVALANKECLVCAGVPFMRKAAEMGVQLLPMDSEHNAIFQALGGEDPSRIERMIVTASGGPFRTWSKERIAEASVEEALNHPNWAMGPKITVDSAGMMNKGLELIEAHHLFGIPAEKLEVVVHPQSIVHGLVAFSDGSVTAGIAVPDMRTPIAHCLGYPDRLTTPTPRLDLAKIATLTFEAPDFERFPALKLALEVLRDGGGLPTVLNAANEIAVEAFLDRRMSFDGIARHVAEACEAALRDGTANAPATVEDALAVDHIVRERSRSALAGRAASGMLLQ</sequence>
<feature type="binding site" evidence="9">
    <location>
        <position position="56"/>
    </location>
    <ligand>
        <name>NADPH</name>
        <dbReference type="ChEBI" id="CHEBI:57783"/>
    </ligand>
</feature>
<dbReference type="PANTHER" id="PTHR30525">
    <property type="entry name" value="1-DEOXY-D-XYLULOSE 5-PHOSPHATE REDUCTOISOMERASE"/>
    <property type="match status" value="1"/>
</dbReference>
<dbReference type="UniPathway" id="UPA00056">
    <property type="reaction ID" value="UER00092"/>
</dbReference>
<gene>
    <name evidence="9" type="primary">dxr</name>
    <name evidence="13" type="ORF">D1O30_06640</name>
</gene>
<feature type="binding site" evidence="9">
    <location>
        <position position="57"/>
    </location>
    <ligand>
        <name>NADPH</name>
        <dbReference type="ChEBI" id="CHEBI:57783"/>
    </ligand>
</feature>
<dbReference type="SUPFAM" id="SSF69055">
    <property type="entry name" value="1-deoxy-D-xylulose-5-phosphate reductoisomerase, C-terminal domain"/>
    <property type="match status" value="1"/>
</dbReference>
<accession>A0A3M9XM29</accession>
<feature type="binding site" evidence="9">
    <location>
        <position position="141"/>
    </location>
    <ligand>
        <name>NADPH</name>
        <dbReference type="ChEBI" id="CHEBI:57783"/>
    </ligand>
</feature>
<dbReference type="Proteomes" id="UP000268623">
    <property type="component" value="Unassembled WGS sequence"/>
</dbReference>
<dbReference type="InterPro" id="IPR036291">
    <property type="entry name" value="NAD(P)-bd_dom_sf"/>
</dbReference>
<evidence type="ECO:0000256" key="6">
    <source>
        <dbReference type="ARBA" id="ARBA00023211"/>
    </source>
</evidence>
<evidence type="ECO:0000313" key="14">
    <source>
        <dbReference type="Proteomes" id="UP000268623"/>
    </source>
</evidence>
<dbReference type="GO" id="GO:0051484">
    <property type="term" value="P:isopentenyl diphosphate biosynthetic process, methylerythritol 4-phosphate pathway involved in terpenoid biosynthetic process"/>
    <property type="evidence" value="ECO:0007669"/>
    <property type="project" value="TreeGrafter"/>
</dbReference>
<keyword evidence="3 9" id="KW-0479">Metal-binding</keyword>
<comment type="caution">
    <text evidence="13">The sequence shown here is derived from an EMBL/GenBank/DDBJ whole genome shotgun (WGS) entry which is preliminary data.</text>
</comment>
<evidence type="ECO:0000256" key="2">
    <source>
        <dbReference type="ARBA" id="ARBA00006825"/>
    </source>
</evidence>
<dbReference type="RefSeq" id="WP_123175291.1">
    <property type="nucleotide sequence ID" value="NZ_QWDD01000001.1"/>
</dbReference>
<dbReference type="EC" id="1.1.1.267" evidence="9"/>
<proteinExistence type="inferred from homology"/>
<dbReference type="Pfam" id="PF13288">
    <property type="entry name" value="DXPR_C"/>
    <property type="match status" value="1"/>
</dbReference>
<evidence type="ECO:0000259" key="11">
    <source>
        <dbReference type="Pfam" id="PF08436"/>
    </source>
</evidence>
<feature type="binding site" evidence="9">
    <location>
        <position position="30"/>
    </location>
    <ligand>
        <name>NADPH</name>
        <dbReference type="ChEBI" id="CHEBI:57783"/>
    </ligand>
</feature>
<dbReference type="AlphaFoldDB" id="A0A3M9XM29"/>